<keyword evidence="12" id="KW-1185">Reference proteome</keyword>
<dbReference type="InterPro" id="IPR027417">
    <property type="entry name" value="P-loop_NTPase"/>
</dbReference>
<dbReference type="Proteomes" id="UP000664109">
    <property type="component" value="Unassembled WGS sequence"/>
</dbReference>
<dbReference type="Gene3D" id="1.10.3210.30">
    <property type="match status" value="1"/>
</dbReference>
<dbReference type="CDD" id="cd17930">
    <property type="entry name" value="DEXHc_cas3"/>
    <property type="match status" value="1"/>
</dbReference>
<reference evidence="11 12" key="1">
    <citation type="journal article" date="2016" name="Arch. Microbiol.">
        <title>Streptomyces zhihengii sp. nov., isolated from rhizospheric soil of Psammosilene tunicoides.</title>
        <authorList>
            <person name="Huang M.J."/>
            <person name="Fei J.J."/>
            <person name="Salam N."/>
            <person name="Kim C.J."/>
            <person name="Hozzein W.N."/>
            <person name="Xiao M."/>
            <person name="Huang H.Q."/>
            <person name="Li W.J."/>
        </authorList>
    </citation>
    <scope>NUCLEOTIDE SEQUENCE [LARGE SCALE GENOMIC DNA]</scope>
    <source>
        <strain evidence="11 12">YIM T102</strain>
    </source>
</reference>
<dbReference type="Pfam" id="PF18019">
    <property type="entry name" value="Cas3_HD"/>
    <property type="match status" value="1"/>
</dbReference>
<evidence type="ECO:0000256" key="1">
    <source>
        <dbReference type="ARBA" id="ARBA00006847"/>
    </source>
</evidence>
<dbReference type="CDD" id="cd09641">
    <property type="entry name" value="Cas3''_I"/>
    <property type="match status" value="1"/>
</dbReference>
<dbReference type="EMBL" id="JAFEJA010000003">
    <property type="protein sequence ID" value="MBM9624686.1"/>
    <property type="molecule type" value="Genomic_DNA"/>
</dbReference>
<feature type="domain" description="HD Cas3-type" evidence="10">
    <location>
        <begin position="21"/>
        <end position="214"/>
    </location>
</feature>
<evidence type="ECO:0000256" key="8">
    <source>
        <dbReference type="ARBA" id="ARBA00022840"/>
    </source>
</evidence>
<dbReference type="PROSITE" id="PS51643">
    <property type="entry name" value="HD_CAS3"/>
    <property type="match status" value="1"/>
</dbReference>
<dbReference type="Pfam" id="PF18395">
    <property type="entry name" value="Cas3_C"/>
    <property type="match status" value="1"/>
</dbReference>
<evidence type="ECO:0000313" key="12">
    <source>
        <dbReference type="Proteomes" id="UP000664109"/>
    </source>
</evidence>
<evidence type="ECO:0000256" key="7">
    <source>
        <dbReference type="ARBA" id="ARBA00022806"/>
    </source>
</evidence>
<comment type="similarity">
    <text evidence="1">In the N-terminal section; belongs to the CRISPR-associated nuclease Cas3-HD family.</text>
</comment>
<keyword evidence="3" id="KW-0540">Nuclease</keyword>
<evidence type="ECO:0000259" key="10">
    <source>
        <dbReference type="PROSITE" id="PS51643"/>
    </source>
</evidence>
<comment type="caution">
    <text evidence="11">The sequence shown here is derived from an EMBL/GenBank/DDBJ whole genome shotgun (WGS) entry which is preliminary data.</text>
</comment>
<proteinExistence type="inferred from homology"/>
<evidence type="ECO:0000256" key="3">
    <source>
        <dbReference type="ARBA" id="ARBA00022722"/>
    </source>
</evidence>
<dbReference type="InterPro" id="IPR038257">
    <property type="entry name" value="CRISPR-assoc_Cas3_HD_sf"/>
</dbReference>
<dbReference type="Pfam" id="PF22590">
    <property type="entry name" value="Cas3-like_C_2"/>
    <property type="match status" value="1"/>
</dbReference>
<protein>
    <submittedName>
        <fullName evidence="11">CRISPR-associated helicase Cas3</fullName>
    </submittedName>
</protein>
<evidence type="ECO:0000256" key="4">
    <source>
        <dbReference type="ARBA" id="ARBA00022723"/>
    </source>
</evidence>
<dbReference type="InterPro" id="IPR001650">
    <property type="entry name" value="Helicase_C-like"/>
</dbReference>
<dbReference type="NCBIfam" id="TIGR01587">
    <property type="entry name" value="cas3_core"/>
    <property type="match status" value="1"/>
</dbReference>
<evidence type="ECO:0000313" key="11">
    <source>
        <dbReference type="EMBL" id="MBM9624686.1"/>
    </source>
</evidence>
<accession>A0ABS2V4C2</accession>
<evidence type="ECO:0000256" key="9">
    <source>
        <dbReference type="ARBA" id="ARBA00023118"/>
    </source>
</evidence>
<dbReference type="InterPro" id="IPR050547">
    <property type="entry name" value="DEAD_box_RNA_helicases"/>
</dbReference>
<dbReference type="PANTHER" id="PTHR47963">
    <property type="entry name" value="DEAD-BOX ATP-DEPENDENT RNA HELICASE 47, MITOCHONDRIAL"/>
    <property type="match status" value="1"/>
</dbReference>
<dbReference type="NCBIfam" id="TIGR01596">
    <property type="entry name" value="cas3_HD"/>
    <property type="match status" value="1"/>
</dbReference>
<evidence type="ECO:0000256" key="5">
    <source>
        <dbReference type="ARBA" id="ARBA00022741"/>
    </source>
</evidence>
<dbReference type="InterPro" id="IPR054712">
    <property type="entry name" value="Cas3-like_dom"/>
</dbReference>
<dbReference type="PANTHER" id="PTHR47963:SF9">
    <property type="entry name" value="CRISPR-ASSOCIATED ENDONUCLEASE_HELICASE CAS3"/>
    <property type="match status" value="1"/>
</dbReference>
<dbReference type="InterPro" id="IPR041372">
    <property type="entry name" value="Cas3_C"/>
</dbReference>
<dbReference type="InterPro" id="IPR006483">
    <property type="entry name" value="CRISPR-assoc_Cas3_HD"/>
</dbReference>
<name>A0ABS2V4C2_9ACTN</name>
<dbReference type="Gene3D" id="3.40.50.300">
    <property type="entry name" value="P-loop containing nucleotide triphosphate hydrolases"/>
    <property type="match status" value="2"/>
</dbReference>
<gene>
    <name evidence="11" type="primary">cas3</name>
    <name evidence="11" type="ORF">JE024_39870</name>
</gene>
<evidence type="ECO:0000256" key="6">
    <source>
        <dbReference type="ARBA" id="ARBA00022801"/>
    </source>
</evidence>
<keyword evidence="5" id="KW-0547">Nucleotide-binding</keyword>
<keyword evidence="11" id="KW-0614">Plasmid</keyword>
<keyword evidence="4" id="KW-0479">Metal-binding</keyword>
<dbReference type="InterPro" id="IPR006474">
    <property type="entry name" value="Helicase_Cas3_CRISPR-ass_core"/>
</dbReference>
<comment type="similarity">
    <text evidence="2">In the central section; belongs to the CRISPR-associated helicase Cas3 family.</text>
</comment>
<dbReference type="SMART" id="SM00490">
    <property type="entry name" value="HELICc"/>
    <property type="match status" value="1"/>
</dbReference>
<sequence length="972" mass="105115">MSEAWGLPDESVWGKSRGLDPGLAPYPLVRHLLDASAMALHLWDAFLSENQRLRIAEGMGFAGESERARAVVGLCAGLHDIGKVSGFQFCSRHGASGLSQGLAKDRVRLTGERFGHDVAGLQVTQEVLKALGLVAGGEVRAATRMAEVIGGHHGRFHRVEDGFSTFLGDEVWAGQRAAHAGVVHAALGRPHVPEVFSAAAAVLVCGVVILADWLVSQEDYLRGRQRALEPSLAGHFERSRQDAAGLLEGAGLARVRLGRKGFGEAYGIAGEPNPLQRSVMGELRGAVGEGLRGGILVVTAAPGDGKSETALEAERVLSEVFGTQGYAFLLPTMATSDQMHSRIAGTLSRQAGRGGGLTLVHSMAWLNSAYADEGLEAQPVLTCDGDELVRGRGRVEADMRPQRWLRGAKRPLLAQFAVGTIDQALMAVLPVRHNALRMLALSGKTFIVDEAHAYDPYMQTLLGRLLTWLGAYGVPVVLLSATLPGWVSDRLVKEYLQGCGHKMRNRKGARSAEPTLSGRTFPVPYPGWLYVDGASARSTAISEQRRDEQASARSMELAVQVEPVSREAGVRVRQRQDVIEQLLEPVGSGEGGTALVVCNTVADAQATYLRLRDRFDRRAHHEGGTVQLLHARFPADVREARTLDVTAGLGRSGPRPVRRIVVATQVVEQSLDLDADIVISDLAPMSLLLQRAGRCWRHQQHWTRNGYPDGRGRPAWADAPRLVVLDPIAGTGRVPVQWGEVYSEHLLSTTSRTLSSLTSGTIAIPGQVQELVEAVHADSAEFQWETPGSREEKAWTAHKGKETAERSMAGLRAVPRPSVVAELRNLHHLPGEEDEWELSTRLGADSARVLCMYAHPDGRITLDPEGAHPLPEVADGQGKLPTALVRAVMRRTLPVRADWLTGGDAANMAPPGAWADHPLLGDLRVLRHPLHAGIPQAVAFRDHTLRLDADLGLVRNERDTRRQGAAAGRSMR</sequence>
<keyword evidence="9" id="KW-0051">Antiviral defense</keyword>
<keyword evidence="8" id="KW-0067">ATP-binding</keyword>
<dbReference type="SUPFAM" id="SSF52540">
    <property type="entry name" value="P-loop containing nucleoside triphosphate hydrolases"/>
    <property type="match status" value="1"/>
</dbReference>
<keyword evidence="6" id="KW-0378">Hydrolase</keyword>
<organism evidence="11 12">
    <name type="scientific">Streptomyces zhihengii</name>
    <dbReference type="NCBI Taxonomy" id="1818004"/>
    <lineage>
        <taxon>Bacteria</taxon>
        <taxon>Bacillati</taxon>
        <taxon>Actinomycetota</taxon>
        <taxon>Actinomycetes</taxon>
        <taxon>Kitasatosporales</taxon>
        <taxon>Streptomycetaceae</taxon>
        <taxon>Streptomyces</taxon>
    </lineage>
</organism>
<keyword evidence="7" id="KW-0347">Helicase</keyword>
<evidence type="ECO:0000256" key="2">
    <source>
        <dbReference type="ARBA" id="ARBA00009046"/>
    </source>
</evidence>
<geneLocation type="plasmid" evidence="11">
    <name>unnamed1</name>
</geneLocation>